<dbReference type="Proteomes" id="UP000284220">
    <property type="component" value="Unassembled WGS sequence"/>
</dbReference>
<protein>
    <submittedName>
        <fullName evidence="2">DUF1071 domain-containing protein</fullName>
    </submittedName>
</protein>
<accession>A0A414SKP3</accession>
<dbReference type="Pfam" id="PF06378">
    <property type="entry name" value="SSAP_Sak"/>
    <property type="match status" value="1"/>
</dbReference>
<sequence>MAENYFKLLYDVDVSGKVKEKNGLSFLSWAAAWAEIKKRHPDATYKIYHQTITRHVGDENSWYETTFERPWFDDGRSGWVKTSVTVNGIEHIEELAIMNFSNKSIEAEKITSTDATKSFQRAITKACARHGIGLFVYEGEDLPEELKVTAKLQAECMDLIKKKSALSEKTKEKVAEICKEILDDENGEPRICENNKKLEDLKKKLIATRKIV</sequence>
<dbReference type="RefSeq" id="WP_118197464.1">
    <property type="nucleotide sequence ID" value="NZ_QRHZ01000001.1"/>
</dbReference>
<dbReference type="EMBL" id="QRHZ01000001">
    <property type="protein sequence ID" value="RHG20141.1"/>
    <property type="molecule type" value="Genomic_DNA"/>
</dbReference>
<name>A0A414SKP3_9FIRM</name>
<evidence type="ECO:0000313" key="3">
    <source>
        <dbReference type="Proteomes" id="UP000284220"/>
    </source>
</evidence>
<gene>
    <name evidence="2" type="ORF">DW272_02745</name>
</gene>
<proteinExistence type="predicted"/>
<organism evidence="2 3">
    <name type="scientific">Blautia obeum</name>
    <dbReference type="NCBI Taxonomy" id="40520"/>
    <lineage>
        <taxon>Bacteria</taxon>
        <taxon>Bacillati</taxon>
        <taxon>Bacillota</taxon>
        <taxon>Clostridia</taxon>
        <taxon>Lachnospirales</taxon>
        <taxon>Lachnospiraceae</taxon>
        <taxon>Blautia</taxon>
    </lineage>
</organism>
<evidence type="ECO:0000313" key="2">
    <source>
        <dbReference type="EMBL" id="RHG20141.1"/>
    </source>
</evidence>
<dbReference type="AlphaFoldDB" id="A0A414SKP3"/>
<feature type="domain" description="SSAP RNA binding" evidence="1">
    <location>
        <begin position="5"/>
        <end position="164"/>
    </location>
</feature>
<dbReference type="InterPro" id="IPR009425">
    <property type="entry name" value="DSRM_SSAP"/>
</dbReference>
<evidence type="ECO:0000259" key="1">
    <source>
        <dbReference type="Pfam" id="PF06378"/>
    </source>
</evidence>
<reference evidence="2 3" key="1">
    <citation type="submission" date="2018-08" db="EMBL/GenBank/DDBJ databases">
        <title>A genome reference for cultivated species of the human gut microbiota.</title>
        <authorList>
            <person name="Zou Y."/>
            <person name="Xue W."/>
            <person name="Luo G."/>
        </authorList>
    </citation>
    <scope>NUCLEOTIDE SEQUENCE [LARGE SCALE GENOMIC DNA]</scope>
    <source>
        <strain evidence="2 3">AM22-9LB</strain>
    </source>
</reference>
<comment type="caution">
    <text evidence="2">The sequence shown here is derived from an EMBL/GenBank/DDBJ whole genome shotgun (WGS) entry which is preliminary data.</text>
</comment>